<keyword evidence="3" id="KW-0804">Transcription</keyword>
<evidence type="ECO:0000256" key="2">
    <source>
        <dbReference type="ARBA" id="ARBA00023125"/>
    </source>
</evidence>
<dbReference type="InterPro" id="IPR036388">
    <property type="entry name" value="WH-like_DNA-bd_sf"/>
</dbReference>
<sequence length="289" mass="31456">MTRAEQIADILRGRIATGRLGPGDAVPSTRAIMRDHNVAMATASRVLVLLQDDGLIESTPGRGSVVRAADGVGSAVLTRDRVIATAMSIADAEGLGAVSMRRLASTLDIPTMALYRYVPSREELELAMLDSVMGEVDLRPQTGDWRVDLHGSCMAMWRSMVAHPWFAGALSMTRPASMPNAMPLAERMLGCLHAAGLDPVQAFTDYLCLLNLIRGLGSTLEPELADRAETGLDNDEWMDARVGELRRIAPESTHPNMARIMEVGYPYDVDVLLESGLRRFLDGIQTRLV</sequence>
<gene>
    <name evidence="7" type="ORF">nbrc107696_40020</name>
</gene>
<proteinExistence type="predicted"/>
<dbReference type="OrthoDB" id="2570341at2"/>
<dbReference type="EMBL" id="BJOV01000005">
    <property type="protein sequence ID" value="GEE03556.1"/>
    <property type="molecule type" value="Genomic_DNA"/>
</dbReference>
<organism evidence="7 8">
    <name type="scientific">Gordonia spumicola</name>
    <dbReference type="NCBI Taxonomy" id="589161"/>
    <lineage>
        <taxon>Bacteria</taxon>
        <taxon>Bacillati</taxon>
        <taxon>Actinomycetota</taxon>
        <taxon>Actinomycetes</taxon>
        <taxon>Mycobacteriales</taxon>
        <taxon>Gordoniaceae</taxon>
        <taxon>Gordonia</taxon>
    </lineage>
</organism>
<feature type="DNA-binding region" description="H-T-H motif" evidence="4">
    <location>
        <begin position="99"/>
        <end position="118"/>
    </location>
</feature>
<feature type="domain" description="HTH tetR-type" evidence="6">
    <location>
        <begin position="76"/>
        <end position="136"/>
    </location>
</feature>
<reference evidence="8" key="1">
    <citation type="submission" date="2019-06" db="EMBL/GenBank/DDBJ databases">
        <title>Gordonia isolated from sludge of a wastewater treatment plant.</title>
        <authorList>
            <person name="Tamura T."/>
            <person name="Aoyama K."/>
            <person name="Kang Y."/>
            <person name="Saito S."/>
            <person name="Akiyama N."/>
            <person name="Yazawa K."/>
            <person name="Gonoi T."/>
            <person name="Mikami Y."/>
        </authorList>
    </citation>
    <scope>NUCLEOTIDE SEQUENCE [LARGE SCALE GENOMIC DNA]</scope>
    <source>
        <strain evidence="8">NBRC 107696</strain>
    </source>
</reference>
<dbReference type="PROSITE" id="PS50977">
    <property type="entry name" value="HTH_TETR_2"/>
    <property type="match status" value="1"/>
</dbReference>
<dbReference type="GO" id="GO:0000976">
    <property type="term" value="F:transcription cis-regulatory region binding"/>
    <property type="evidence" value="ECO:0007669"/>
    <property type="project" value="TreeGrafter"/>
</dbReference>
<dbReference type="InterPro" id="IPR000524">
    <property type="entry name" value="Tscrpt_reg_HTH_GntR"/>
</dbReference>
<evidence type="ECO:0000256" key="1">
    <source>
        <dbReference type="ARBA" id="ARBA00023015"/>
    </source>
</evidence>
<dbReference type="Gene3D" id="1.10.10.10">
    <property type="entry name" value="Winged helix-like DNA-binding domain superfamily/Winged helix DNA-binding domain"/>
    <property type="match status" value="1"/>
</dbReference>
<dbReference type="RefSeq" id="WP_161897055.1">
    <property type="nucleotide sequence ID" value="NZ_BJOV01000005.1"/>
</dbReference>
<evidence type="ECO:0000313" key="8">
    <source>
        <dbReference type="Proteomes" id="UP000444960"/>
    </source>
</evidence>
<protein>
    <submittedName>
        <fullName evidence="7">GntR family transcriptional regulator</fullName>
    </submittedName>
</protein>
<dbReference type="GO" id="GO:0003700">
    <property type="term" value="F:DNA-binding transcription factor activity"/>
    <property type="evidence" value="ECO:0007669"/>
    <property type="project" value="InterPro"/>
</dbReference>
<dbReference type="CDD" id="cd07377">
    <property type="entry name" value="WHTH_GntR"/>
    <property type="match status" value="1"/>
</dbReference>
<dbReference type="Gene3D" id="1.10.10.60">
    <property type="entry name" value="Homeodomain-like"/>
    <property type="match status" value="1"/>
</dbReference>
<dbReference type="Proteomes" id="UP000444960">
    <property type="component" value="Unassembled WGS sequence"/>
</dbReference>
<dbReference type="InterPro" id="IPR001647">
    <property type="entry name" value="HTH_TetR"/>
</dbReference>
<dbReference type="InterPro" id="IPR009057">
    <property type="entry name" value="Homeodomain-like_sf"/>
</dbReference>
<name>A0A7I9VDX4_9ACTN</name>
<accession>A0A7I9VDX4</accession>
<dbReference type="InterPro" id="IPR036271">
    <property type="entry name" value="Tet_transcr_reg_TetR-rel_C_sf"/>
</dbReference>
<dbReference type="SMART" id="SM00345">
    <property type="entry name" value="HTH_GNTR"/>
    <property type="match status" value="1"/>
</dbReference>
<keyword evidence="8" id="KW-1185">Reference proteome</keyword>
<dbReference type="AlphaFoldDB" id="A0A7I9VDX4"/>
<comment type="caution">
    <text evidence="7">The sequence shown here is derived from an EMBL/GenBank/DDBJ whole genome shotgun (WGS) entry which is preliminary data.</text>
</comment>
<keyword evidence="1" id="KW-0805">Transcription regulation</keyword>
<dbReference type="InterPro" id="IPR004111">
    <property type="entry name" value="Repressor_TetR_C"/>
</dbReference>
<evidence type="ECO:0000256" key="4">
    <source>
        <dbReference type="PROSITE-ProRule" id="PRU00335"/>
    </source>
</evidence>
<evidence type="ECO:0000256" key="3">
    <source>
        <dbReference type="ARBA" id="ARBA00023163"/>
    </source>
</evidence>
<dbReference type="SUPFAM" id="SSF46785">
    <property type="entry name" value="Winged helix' DNA-binding domain"/>
    <property type="match status" value="1"/>
</dbReference>
<dbReference type="GO" id="GO:0045892">
    <property type="term" value="P:negative regulation of DNA-templated transcription"/>
    <property type="evidence" value="ECO:0007669"/>
    <property type="project" value="InterPro"/>
</dbReference>
<dbReference type="SUPFAM" id="SSF46689">
    <property type="entry name" value="Homeodomain-like"/>
    <property type="match status" value="1"/>
</dbReference>
<dbReference type="InterPro" id="IPR036390">
    <property type="entry name" value="WH_DNA-bd_sf"/>
</dbReference>
<dbReference type="PANTHER" id="PTHR30055">
    <property type="entry name" value="HTH-TYPE TRANSCRIPTIONAL REGULATOR RUTR"/>
    <property type="match status" value="1"/>
</dbReference>
<dbReference type="InterPro" id="IPR050109">
    <property type="entry name" value="HTH-type_TetR-like_transc_reg"/>
</dbReference>
<dbReference type="Pfam" id="PF00392">
    <property type="entry name" value="GntR"/>
    <property type="match status" value="1"/>
</dbReference>
<evidence type="ECO:0000313" key="7">
    <source>
        <dbReference type="EMBL" id="GEE03556.1"/>
    </source>
</evidence>
<evidence type="ECO:0000259" key="6">
    <source>
        <dbReference type="PROSITE" id="PS50977"/>
    </source>
</evidence>
<evidence type="ECO:0000259" key="5">
    <source>
        <dbReference type="PROSITE" id="PS50949"/>
    </source>
</evidence>
<dbReference type="PANTHER" id="PTHR30055:SF151">
    <property type="entry name" value="TRANSCRIPTIONAL REGULATORY PROTEIN"/>
    <property type="match status" value="1"/>
</dbReference>
<keyword evidence="2 4" id="KW-0238">DNA-binding</keyword>
<dbReference type="PROSITE" id="PS50949">
    <property type="entry name" value="HTH_GNTR"/>
    <property type="match status" value="1"/>
</dbReference>
<feature type="domain" description="HTH gntR-type" evidence="5">
    <location>
        <begin position="1"/>
        <end position="69"/>
    </location>
</feature>
<dbReference type="SUPFAM" id="SSF48498">
    <property type="entry name" value="Tetracyclin repressor-like, C-terminal domain"/>
    <property type="match status" value="1"/>
</dbReference>
<dbReference type="Pfam" id="PF02909">
    <property type="entry name" value="TetR_C_1"/>
    <property type="match status" value="1"/>
</dbReference>
<dbReference type="Gene3D" id="1.10.357.10">
    <property type="entry name" value="Tetracycline Repressor, domain 2"/>
    <property type="match status" value="1"/>
</dbReference>